<dbReference type="Proteomes" id="UP000279259">
    <property type="component" value="Unassembled WGS sequence"/>
</dbReference>
<dbReference type="AlphaFoldDB" id="A0A427XVT9"/>
<proteinExistence type="predicted"/>
<keyword evidence="3" id="KW-1185">Reference proteome</keyword>
<evidence type="ECO:0000313" key="3">
    <source>
        <dbReference type="Proteomes" id="UP000279259"/>
    </source>
</evidence>
<accession>A0A427XVT9</accession>
<name>A0A427XVT9_9TREE</name>
<sequence>MSIVRYDLAVASWRTPEVVTITSRSGHAIAHFPLAFIRRGGDNTWSYVLSVVEDLTVRECELPWVIKDQEDVQVDPSDAPWQGTFVYEPSDSPEEPGFSRGPEYFRRFQPPPPGGSFSTRSDSKRSSARQVSTSIPG</sequence>
<protein>
    <submittedName>
        <fullName evidence="2">Uncharacterized protein</fullName>
    </submittedName>
</protein>
<comment type="caution">
    <text evidence="2">The sequence shown here is derived from an EMBL/GenBank/DDBJ whole genome shotgun (WGS) entry which is preliminary data.</text>
</comment>
<dbReference type="EMBL" id="RSCD01000025">
    <property type="protein sequence ID" value="RSH82974.1"/>
    <property type="molecule type" value="Genomic_DNA"/>
</dbReference>
<gene>
    <name evidence="2" type="ORF">EHS25_005683</name>
</gene>
<organism evidence="2 3">
    <name type="scientific">Saitozyma podzolica</name>
    <dbReference type="NCBI Taxonomy" id="1890683"/>
    <lineage>
        <taxon>Eukaryota</taxon>
        <taxon>Fungi</taxon>
        <taxon>Dikarya</taxon>
        <taxon>Basidiomycota</taxon>
        <taxon>Agaricomycotina</taxon>
        <taxon>Tremellomycetes</taxon>
        <taxon>Tremellales</taxon>
        <taxon>Trimorphomycetaceae</taxon>
        <taxon>Saitozyma</taxon>
    </lineage>
</organism>
<reference evidence="2 3" key="1">
    <citation type="submission" date="2018-11" db="EMBL/GenBank/DDBJ databases">
        <title>Genome sequence of Saitozyma podzolica DSM 27192.</title>
        <authorList>
            <person name="Aliyu H."/>
            <person name="Gorte O."/>
            <person name="Ochsenreither K."/>
        </authorList>
    </citation>
    <scope>NUCLEOTIDE SEQUENCE [LARGE SCALE GENOMIC DNA]</scope>
    <source>
        <strain evidence="2 3">DSM 27192</strain>
    </source>
</reference>
<evidence type="ECO:0000313" key="2">
    <source>
        <dbReference type="EMBL" id="RSH82974.1"/>
    </source>
</evidence>
<feature type="region of interest" description="Disordered" evidence="1">
    <location>
        <begin position="73"/>
        <end position="137"/>
    </location>
</feature>
<evidence type="ECO:0000256" key="1">
    <source>
        <dbReference type="SAM" id="MobiDB-lite"/>
    </source>
</evidence>
<dbReference type="STRING" id="1890683.A0A427XVT9"/>